<reference evidence="1 2" key="1">
    <citation type="journal article" date="2012" name="J. Bacteriol.">
        <title>Complete genome sequence of Mycoplasma wenyonii strain Massachusetts.</title>
        <authorList>
            <person name="Dos Santos A.P."/>
            <person name="Guimaraes A.M."/>
            <person name="do Nascimento N.C."/>
            <person name="Sanmiguel P.J."/>
            <person name="Messick J.B."/>
        </authorList>
    </citation>
    <scope>NUCLEOTIDE SEQUENCE [LARGE SCALE GENOMIC DNA]</scope>
    <source>
        <strain evidence="1 2">Massachusetts</strain>
    </source>
</reference>
<gene>
    <name evidence="1" type="ordered locus">WEN_01435</name>
</gene>
<dbReference type="PATRIC" id="fig|1197325.3.peg.311"/>
<organism evidence="1 2">
    <name type="scientific">Mycoplasma wenyonii (strain Massachusetts)</name>
    <name type="common">Eperythrozoon wenyonii</name>
    <dbReference type="NCBI Taxonomy" id="1197325"/>
    <lineage>
        <taxon>Bacteria</taxon>
        <taxon>Bacillati</taxon>
        <taxon>Mycoplasmatota</taxon>
        <taxon>Mollicutes</taxon>
        <taxon>Mycoplasmataceae</taxon>
        <taxon>Mycoplasma</taxon>
    </lineage>
</organism>
<dbReference type="Proteomes" id="UP000009005">
    <property type="component" value="Chromosome"/>
</dbReference>
<dbReference type="EMBL" id="CP003703">
    <property type="protein sequence ID" value="AFN65082.1"/>
    <property type="molecule type" value="Genomic_DNA"/>
</dbReference>
<dbReference type="RefSeq" id="WP_014849792.1">
    <property type="nucleotide sequence ID" value="NC_018149.1"/>
</dbReference>
<proteinExistence type="predicted"/>
<dbReference type="AlphaFoldDB" id="I6ZEQ8"/>
<dbReference type="HOGENOM" id="CLU_930084_0_0_14"/>
<accession>I6ZEQ8</accession>
<dbReference type="KEGG" id="mwe:WEN_01435"/>
<evidence type="ECO:0000313" key="2">
    <source>
        <dbReference type="Proteomes" id="UP000009005"/>
    </source>
</evidence>
<name>I6ZEQ8_MYCWM</name>
<evidence type="ECO:0000313" key="1">
    <source>
        <dbReference type="EMBL" id="AFN65082.1"/>
    </source>
</evidence>
<keyword evidence="2" id="KW-1185">Reference proteome</keyword>
<sequence>MLGGGSGSAGSTVSDRENGLVVAWKWVAETGKSVFDLAIKPTAVAFTRIHKTYTNWWTGLKTFFGSLVNREIYTMLFQNLHTKIYNTLSFFLAGGQNRKTFIDLFKSDKIQNTLKAGKFLLRTEKVKGLEVEQNVFNFLLFNWLENPTKVTGKFQRLSDYVNRINGKSWGSNGGSGGGGGGSGSSSSSGNGIYTLTTNTVKEYLDVQGDTLEKIWLFFLYWKVKSTIENKGKSSTTSWSSLLNFFDRGGAHASLER</sequence>
<protein>
    <submittedName>
        <fullName evidence="1">Uncharacterized protein</fullName>
    </submittedName>
</protein>